<dbReference type="PANTHER" id="PTHR44591">
    <property type="entry name" value="STRESS RESPONSE REGULATOR PROTEIN 1"/>
    <property type="match status" value="1"/>
</dbReference>
<evidence type="ECO:0000313" key="4">
    <source>
        <dbReference type="EMBL" id="AUH74290.1"/>
    </source>
</evidence>
<gene>
    <name evidence="4" type="ORF">CAB17_20355</name>
</gene>
<geneLocation type="plasmid" evidence="5">
    <name>pLA01-117_113k</name>
</geneLocation>
<feature type="domain" description="Response regulatory" evidence="3">
    <location>
        <begin position="8"/>
        <end position="122"/>
    </location>
</feature>
<evidence type="ECO:0000256" key="2">
    <source>
        <dbReference type="PROSITE-ProRule" id="PRU00169"/>
    </source>
</evidence>
<dbReference type="InterPro" id="IPR001789">
    <property type="entry name" value="Sig_transdc_resp-reg_receiver"/>
</dbReference>
<dbReference type="Proteomes" id="UP000234343">
    <property type="component" value="Plasmid pLA01-117_113k"/>
</dbReference>
<proteinExistence type="predicted"/>
<feature type="modified residue" description="4-aspartylphosphate" evidence="2">
    <location>
        <position position="58"/>
    </location>
</feature>
<dbReference type="AlphaFoldDB" id="A0A2H5FRZ9"/>
<dbReference type="Pfam" id="PF00072">
    <property type="entry name" value="Response_reg"/>
    <property type="match status" value="1"/>
</dbReference>
<protein>
    <submittedName>
        <fullName evidence="4">Response regulator</fullName>
    </submittedName>
</protein>
<dbReference type="RefSeq" id="WP_101901989.1">
    <property type="nucleotide sequence ID" value="NZ_CP025493.2"/>
</dbReference>
<dbReference type="PANTHER" id="PTHR44591:SF3">
    <property type="entry name" value="RESPONSE REGULATORY DOMAIN-CONTAINING PROTEIN"/>
    <property type="match status" value="1"/>
</dbReference>
<organism evidence="4 5">
    <name type="scientific">Legionella sainthelensi</name>
    <dbReference type="NCBI Taxonomy" id="28087"/>
    <lineage>
        <taxon>Bacteria</taxon>
        <taxon>Pseudomonadati</taxon>
        <taxon>Pseudomonadota</taxon>
        <taxon>Gammaproteobacteria</taxon>
        <taxon>Legionellales</taxon>
        <taxon>Legionellaceae</taxon>
        <taxon>Legionella</taxon>
    </lineage>
</organism>
<keyword evidence="5" id="KW-1185">Reference proteome</keyword>
<dbReference type="InterPro" id="IPR011006">
    <property type="entry name" value="CheY-like_superfamily"/>
</dbReference>
<evidence type="ECO:0000259" key="3">
    <source>
        <dbReference type="PROSITE" id="PS50110"/>
    </source>
</evidence>
<accession>A0A2H5FRZ9</accession>
<sequence>MTLKNNRFILLVEDNLSVRDALVWTLEYAGFSVVAVQNGQEALNLLEKDPLPTLIFLDLMMPVIDGFEFREMKKQIPRISNIPTIITSAKTNLKKLERMPYENFLSKPFELSDLLAVISKYHE</sequence>
<dbReference type="CDD" id="cd00156">
    <property type="entry name" value="REC"/>
    <property type="match status" value="1"/>
</dbReference>
<reference evidence="4 5" key="1">
    <citation type="submission" date="2017-12" db="EMBL/GenBank/DDBJ databases">
        <title>Legionella sainthelensi LA01-117, whole genome sequence of a clinical isolate from New Zealand.</title>
        <authorList>
            <person name="Cree S.L."/>
            <person name="Slow S."/>
            <person name="Kennedy M.A."/>
            <person name="Murdoch D.R."/>
            <person name="Biggs P.J."/>
            <person name="Anderson T."/>
        </authorList>
    </citation>
    <scope>NUCLEOTIDE SEQUENCE [LARGE SCALE GENOMIC DNA]</scope>
    <source>
        <strain evidence="4 5">LA01-117</strain>
        <plasmid evidence="5">pLA01-117_113k</plasmid>
    </source>
</reference>
<name>A0A2H5FRZ9_9GAMM</name>
<dbReference type="PROSITE" id="PS50110">
    <property type="entry name" value="RESPONSE_REGULATORY"/>
    <property type="match status" value="1"/>
</dbReference>
<dbReference type="EMBL" id="CP025493">
    <property type="protein sequence ID" value="AUH74290.1"/>
    <property type="molecule type" value="Genomic_DNA"/>
</dbReference>
<evidence type="ECO:0000313" key="5">
    <source>
        <dbReference type="Proteomes" id="UP000234343"/>
    </source>
</evidence>
<dbReference type="InterPro" id="IPR050595">
    <property type="entry name" value="Bact_response_regulator"/>
</dbReference>
<dbReference type="GO" id="GO:0000160">
    <property type="term" value="P:phosphorelay signal transduction system"/>
    <property type="evidence" value="ECO:0007669"/>
    <property type="project" value="InterPro"/>
</dbReference>
<dbReference type="SMART" id="SM00448">
    <property type="entry name" value="REC"/>
    <property type="match status" value="1"/>
</dbReference>
<dbReference type="KEGG" id="lsh:CAB17_20355"/>
<evidence type="ECO:0000256" key="1">
    <source>
        <dbReference type="ARBA" id="ARBA00022553"/>
    </source>
</evidence>
<keyword evidence="4" id="KW-0614">Plasmid</keyword>
<dbReference type="SUPFAM" id="SSF52172">
    <property type="entry name" value="CheY-like"/>
    <property type="match status" value="1"/>
</dbReference>
<keyword evidence="1 2" id="KW-0597">Phosphoprotein</keyword>
<dbReference type="Gene3D" id="3.40.50.2300">
    <property type="match status" value="1"/>
</dbReference>